<organism evidence="1 2">
    <name type="scientific">Sphingomonas corticis</name>
    <dbReference type="NCBI Taxonomy" id="2722791"/>
    <lineage>
        <taxon>Bacteria</taxon>
        <taxon>Pseudomonadati</taxon>
        <taxon>Pseudomonadota</taxon>
        <taxon>Alphaproteobacteria</taxon>
        <taxon>Sphingomonadales</taxon>
        <taxon>Sphingomonadaceae</taxon>
        <taxon>Sphingomonas</taxon>
    </lineage>
</organism>
<proteinExistence type="predicted"/>
<accession>A0ABX1CQN1</accession>
<dbReference type="Proteomes" id="UP000732399">
    <property type="component" value="Unassembled WGS sequence"/>
</dbReference>
<comment type="caution">
    <text evidence="1">The sequence shown here is derived from an EMBL/GenBank/DDBJ whole genome shotgun (WGS) entry which is preliminary data.</text>
</comment>
<sequence length="51" mass="5948">MPEIVRRTGMSASTVYRRIGEGRFPKQIPMERGNIASWWESEVAEWIANPR</sequence>
<evidence type="ECO:0000313" key="1">
    <source>
        <dbReference type="EMBL" id="NJR80263.1"/>
    </source>
</evidence>
<reference evidence="1 2" key="1">
    <citation type="submission" date="2020-03" db="EMBL/GenBank/DDBJ databases">
        <authorList>
            <person name="Wang L."/>
            <person name="He N."/>
            <person name="Li Y."/>
            <person name="Fang Y."/>
            <person name="Zhang F."/>
        </authorList>
    </citation>
    <scope>NUCLEOTIDE SEQUENCE [LARGE SCALE GENOMIC DNA]</scope>
    <source>
        <strain evidence="1 2">36D10-4-7</strain>
    </source>
</reference>
<protein>
    <submittedName>
        <fullName evidence="1">AlpA family phage regulatory protein</fullName>
    </submittedName>
</protein>
<gene>
    <name evidence="1" type="ORF">HBH26_16910</name>
</gene>
<dbReference type="Pfam" id="PF05930">
    <property type="entry name" value="Phage_AlpA"/>
    <property type="match status" value="1"/>
</dbReference>
<dbReference type="Gene3D" id="1.10.238.160">
    <property type="match status" value="1"/>
</dbReference>
<keyword evidence="2" id="KW-1185">Reference proteome</keyword>
<name>A0ABX1CQN1_9SPHN</name>
<evidence type="ECO:0000313" key="2">
    <source>
        <dbReference type="Proteomes" id="UP000732399"/>
    </source>
</evidence>
<dbReference type="InterPro" id="IPR010260">
    <property type="entry name" value="AlpA"/>
</dbReference>
<dbReference type="EMBL" id="JAAVJH010000015">
    <property type="protein sequence ID" value="NJR80263.1"/>
    <property type="molecule type" value="Genomic_DNA"/>
</dbReference>